<dbReference type="InParanoid" id="E1ZJ51"/>
<dbReference type="eggNOG" id="KOG1672">
    <property type="taxonomic scope" value="Eukaryota"/>
</dbReference>
<gene>
    <name evidence="2" type="ORF">CHLNCDRAFT_53288</name>
</gene>
<dbReference type="KEGG" id="cvr:CHLNCDRAFT_53288"/>
<evidence type="ECO:0000313" key="3">
    <source>
        <dbReference type="Proteomes" id="UP000008141"/>
    </source>
</evidence>
<keyword evidence="3" id="KW-1185">Reference proteome</keyword>
<organism evidence="3">
    <name type="scientific">Chlorella variabilis</name>
    <name type="common">Green alga</name>
    <dbReference type="NCBI Taxonomy" id="554065"/>
    <lineage>
        <taxon>Eukaryota</taxon>
        <taxon>Viridiplantae</taxon>
        <taxon>Chlorophyta</taxon>
        <taxon>core chlorophytes</taxon>
        <taxon>Trebouxiophyceae</taxon>
        <taxon>Chlorellales</taxon>
        <taxon>Chlorellaceae</taxon>
        <taxon>Chlorella clade</taxon>
        <taxon>Chlorella</taxon>
    </lineage>
</organism>
<accession>E1ZJ51</accession>
<feature type="region of interest" description="Disordered" evidence="1">
    <location>
        <begin position="246"/>
        <end position="276"/>
    </location>
</feature>
<dbReference type="Gene3D" id="3.40.30.10">
    <property type="entry name" value="Glutaredoxin"/>
    <property type="match status" value="1"/>
</dbReference>
<reference evidence="2 3" key="1">
    <citation type="journal article" date="2010" name="Plant Cell">
        <title>The Chlorella variabilis NC64A genome reveals adaptation to photosymbiosis, coevolution with viruses, and cryptic sex.</title>
        <authorList>
            <person name="Blanc G."/>
            <person name="Duncan G."/>
            <person name="Agarkova I."/>
            <person name="Borodovsky M."/>
            <person name="Gurnon J."/>
            <person name="Kuo A."/>
            <person name="Lindquist E."/>
            <person name="Lucas S."/>
            <person name="Pangilinan J."/>
            <person name="Polle J."/>
            <person name="Salamov A."/>
            <person name="Terry A."/>
            <person name="Yamada T."/>
            <person name="Dunigan D.D."/>
            <person name="Grigoriev I.V."/>
            <person name="Claverie J.M."/>
            <person name="Van Etten J.L."/>
        </authorList>
    </citation>
    <scope>NUCLEOTIDE SEQUENCE [LARGE SCALE GENOMIC DNA]</scope>
    <source>
        <strain evidence="2 3">NC64A</strain>
    </source>
</reference>
<dbReference type="OMA" id="RIDEVCD"/>
<dbReference type="STRING" id="554065.E1ZJ51"/>
<dbReference type="InterPro" id="IPR036249">
    <property type="entry name" value="Thioredoxin-like_sf"/>
</dbReference>
<dbReference type="AlphaFoldDB" id="E1ZJ51"/>
<dbReference type="PANTHER" id="PTHR21148">
    <property type="entry name" value="THIOREDOXIN DOMAIN-CONTAINING PROTEIN 9"/>
    <property type="match status" value="1"/>
</dbReference>
<name>E1ZJ51_CHLVA</name>
<sequence length="305" mass="33249">MECRPMDPGCCAEAQSFTAEAEACNLLASDPTLESCCQRDLKEQAVVARLKAQLSIHDRSKERLRVAGRVLGAAPVASAEALQPGSELDDEEDEELGRLQAQRLQQMQREAERKAQLQQVGHGGLADVPESRLLREAESSAVPLVCHVAFEGSPLDDELDEHLVRLAHQHLGTRFVRTLINLRSTLHLRLRSPPGPGLLCFRAGSLVGAAGLDRFGAPECIQEEAVDKWLRQHRVLRLLSNHGGKAPSGWQGGSLQDDSDGGSSGEEEAAAADDWQQPCEVCGRRYPHHHIRSVQATRGSDSESD</sequence>
<feature type="compositionally biased region" description="Acidic residues" evidence="1">
    <location>
        <begin position="257"/>
        <end position="271"/>
    </location>
</feature>
<dbReference type="OrthoDB" id="10257948at2759"/>
<evidence type="ECO:0008006" key="4">
    <source>
        <dbReference type="Google" id="ProtNLM"/>
    </source>
</evidence>
<dbReference type="SUPFAM" id="SSF52833">
    <property type="entry name" value="Thioredoxin-like"/>
    <property type="match status" value="1"/>
</dbReference>
<dbReference type="Proteomes" id="UP000008141">
    <property type="component" value="Unassembled WGS sequence"/>
</dbReference>
<protein>
    <recommendedName>
        <fullName evidence="4">Phosducin thioredoxin-like domain-containing protein</fullName>
    </recommendedName>
</protein>
<proteinExistence type="predicted"/>
<evidence type="ECO:0000256" key="1">
    <source>
        <dbReference type="SAM" id="MobiDB-lite"/>
    </source>
</evidence>
<dbReference type="GeneID" id="17353626"/>
<dbReference type="EMBL" id="GL433848">
    <property type="protein sequence ID" value="EFN54278.1"/>
    <property type="molecule type" value="Genomic_DNA"/>
</dbReference>
<dbReference type="RefSeq" id="XP_005846380.1">
    <property type="nucleotide sequence ID" value="XM_005846318.1"/>
</dbReference>
<evidence type="ECO:0000313" key="2">
    <source>
        <dbReference type="EMBL" id="EFN54278.1"/>
    </source>
</evidence>